<comment type="similarity">
    <text evidence="1">Belongs to the peptidase S8 family.</text>
</comment>
<evidence type="ECO:0000256" key="1">
    <source>
        <dbReference type="ARBA" id="ARBA00011073"/>
    </source>
</evidence>
<evidence type="ECO:0008006" key="6">
    <source>
        <dbReference type="Google" id="ProtNLM"/>
    </source>
</evidence>
<name>A0AAD8GSN5_9APIA</name>
<sequence length="134" mass="14215">MSFSDEGLGPVPSKWKGICQNDIDRAFHCNRKLIGARYFRNGYASVAGSLDPSYDSPRDTDGHGSHTLSTTAGGSFVPGANVFGYGNGTSKGGSPKARVASYKVCWPPVGGEECYDADILAAFDVAIDDRVFLV</sequence>
<comment type="caution">
    <text evidence="4">The sequence shown here is derived from an EMBL/GenBank/DDBJ whole genome shotgun (WGS) entry which is preliminary data.</text>
</comment>
<protein>
    <recommendedName>
        <fullName evidence="6">Subtilisin-like protease</fullName>
    </recommendedName>
</protein>
<dbReference type="EMBL" id="JAUIZM010000012">
    <property type="protein sequence ID" value="KAK1353828.1"/>
    <property type="molecule type" value="Genomic_DNA"/>
</dbReference>
<evidence type="ECO:0000256" key="2">
    <source>
        <dbReference type="ARBA" id="ARBA00022729"/>
    </source>
</evidence>
<reference evidence="4" key="1">
    <citation type="submission" date="2023-02" db="EMBL/GenBank/DDBJ databases">
        <title>Genome of toxic invasive species Heracleum sosnowskyi carries increased number of genes despite the absence of recent whole-genome duplications.</title>
        <authorList>
            <person name="Schelkunov M."/>
            <person name="Shtratnikova V."/>
            <person name="Makarenko M."/>
            <person name="Klepikova A."/>
            <person name="Omelchenko D."/>
            <person name="Novikova G."/>
            <person name="Obukhova E."/>
            <person name="Bogdanov V."/>
            <person name="Penin A."/>
            <person name="Logacheva M."/>
        </authorList>
    </citation>
    <scope>NUCLEOTIDE SEQUENCE</scope>
    <source>
        <strain evidence="4">Hsosn_3</strain>
        <tissue evidence="4">Leaf</tissue>
    </source>
</reference>
<dbReference type="SUPFAM" id="SSF52743">
    <property type="entry name" value="Subtilisin-like"/>
    <property type="match status" value="1"/>
</dbReference>
<dbReference type="InterPro" id="IPR045051">
    <property type="entry name" value="SBT"/>
</dbReference>
<keyword evidence="2" id="KW-0732">Signal</keyword>
<reference evidence="4" key="2">
    <citation type="submission" date="2023-05" db="EMBL/GenBank/DDBJ databases">
        <authorList>
            <person name="Schelkunov M.I."/>
        </authorList>
    </citation>
    <scope>NUCLEOTIDE SEQUENCE</scope>
    <source>
        <strain evidence="4">Hsosn_3</strain>
        <tissue evidence="4">Leaf</tissue>
    </source>
</reference>
<dbReference type="PANTHER" id="PTHR10795">
    <property type="entry name" value="PROPROTEIN CONVERTASE SUBTILISIN/KEXIN"/>
    <property type="match status" value="1"/>
</dbReference>
<evidence type="ECO:0000313" key="4">
    <source>
        <dbReference type="EMBL" id="KAK1353828.1"/>
    </source>
</evidence>
<proteinExistence type="inferred from homology"/>
<dbReference type="GO" id="GO:0006508">
    <property type="term" value="P:proteolysis"/>
    <property type="evidence" value="ECO:0007669"/>
    <property type="project" value="InterPro"/>
</dbReference>
<evidence type="ECO:0000313" key="5">
    <source>
        <dbReference type="Proteomes" id="UP001237642"/>
    </source>
</evidence>
<dbReference type="GO" id="GO:0004252">
    <property type="term" value="F:serine-type endopeptidase activity"/>
    <property type="evidence" value="ECO:0007669"/>
    <property type="project" value="InterPro"/>
</dbReference>
<organism evidence="4 5">
    <name type="scientific">Heracleum sosnowskyi</name>
    <dbReference type="NCBI Taxonomy" id="360622"/>
    <lineage>
        <taxon>Eukaryota</taxon>
        <taxon>Viridiplantae</taxon>
        <taxon>Streptophyta</taxon>
        <taxon>Embryophyta</taxon>
        <taxon>Tracheophyta</taxon>
        <taxon>Spermatophyta</taxon>
        <taxon>Magnoliopsida</taxon>
        <taxon>eudicotyledons</taxon>
        <taxon>Gunneridae</taxon>
        <taxon>Pentapetalae</taxon>
        <taxon>asterids</taxon>
        <taxon>campanulids</taxon>
        <taxon>Apiales</taxon>
        <taxon>Apiaceae</taxon>
        <taxon>Apioideae</taxon>
        <taxon>apioid superclade</taxon>
        <taxon>Tordylieae</taxon>
        <taxon>Tordyliinae</taxon>
        <taxon>Heracleum</taxon>
    </lineage>
</organism>
<evidence type="ECO:0000256" key="3">
    <source>
        <dbReference type="SAM" id="MobiDB-lite"/>
    </source>
</evidence>
<feature type="region of interest" description="Disordered" evidence="3">
    <location>
        <begin position="54"/>
        <end position="73"/>
    </location>
</feature>
<accession>A0AAD8GSN5</accession>
<gene>
    <name evidence="4" type="ORF">POM88_052193</name>
</gene>
<dbReference type="AlphaFoldDB" id="A0AAD8GSN5"/>
<keyword evidence="5" id="KW-1185">Reference proteome</keyword>
<dbReference type="InterPro" id="IPR036852">
    <property type="entry name" value="Peptidase_S8/S53_dom_sf"/>
</dbReference>
<dbReference type="Gene3D" id="3.40.50.200">
    <property type="entry name" value="Peptidase S8/S53 domain"/>
    <property type="match status" value="1"/>
</dbReference>
<dbReference type="Proteomes" id="UP001237642">
    <property type="component" value="Unassembled WGS sequence"/>
</dbReference>